<dbReference type="GO" id="GO:0016020">
    <property type="term" value="C:membrane"/>
    <property type="evidence" value="ECO:0007669"/>
    <property type="project" value="GOC"/>
</dbReference>
<organism evidence="3 4">
    <name type="scientific">Chlorella vulgaris</name>
    <name type="common">Green alga</name>
    <dbReference type="NCBI Taxonomy" id="3077"/>
    <lineage>
        <taxon>Eukaryota</taxon>
        <taxon>Viridiplantae</taxon>
        <taxon>Chlorophyta</taxon>
        <taxon>core chlorophytes</taxon>
        <taxon>Trebouxiophyceae</taxon>
        <taxon>Chlorellales</taxon>
        <taxon>Chlorellaceae</taxon>
        <taxon>Chlorella clade</taxon>
        <taxon>Chlorella</taxon>
    </lineage>
</organism>
<keyword evidence="1" id="KW-0812">Transmembrane</keyword>
<reference evidence="3" key="1">
    <citation type="journal article" date="2019" name="Plant J.">
        <title>Chlorella vulgaris genome assembly and annotation reveals the molecular basis for metabolic acclimation to high light conditions.</title>
        <authorList>
            <person name="Cecchin M."/>
            <person name="Marcolungo L."/>
            <person name="Rossato M."/>
            <person name="Girolomoni L."/>
            <person name="Cosentino E."/>
            <person name="Cuine S."/>
            <person name="Li-Beisson Y."/>
            <person name="Delledonne M."/>
            <person name="Ballottari M."/>
        </authorList>
    </citation>
    <scope>NUCLEOTIDE SEQUENCE</scope>
    <source>
        <strain evidence="3">211/11P</strain>
    </source>
</reference>
<feature type="transmembrane region" description="Helical" evidence="1">
    <location>
        <begin position="54"/>
        <end position="74"/>
    </location>
</feature>
<sequence>MEQTWTCCGNLASEQAARPPHHWTDSPEPHALRHKLMMQKYGPQIRALMGHNPWTVVPVAVACVLQTAIAAAVGVYDVSWLWTCILGYLISPFLAGNLMAAHHEISHFLVFKKPFWNRVLMVAANAPLGIPLGSLFKQYHQDHHSHMGMEGTDTGIWTEMEATWVDGTWQSKLALLIIFPIFFFFRPFFMCITKPLEALDAGSWLVVPAFDIALFYFSGMSVKPMAYLLLGLYFGVGLHPIAGHVISEHCMMMNDGQETHSCYDPLLNPLLYNFGYHVEHHDFLNIPWNRLPQLRKIAPEFYSELTSYPNWTYVIWKFITDPSVGKAGVMTKRLERLGGTTGGASTDKARYFTPASAMPLMRGITPTSIK</sequence>
<evidence type="ECO:0000313" key="4">
    <source>
        <dbReference type="Proteomes" id="UP001055712"/>
    </source>
</evidence>
<dbReference type="PANTHER" id="PTHR12879">
    <property type="entry name" value="SPHINGOLIPID DELTA 4 DESATURASE/C-4 HYDROXYLASE PROTEIN DES2"/>
    <property type="match status" value="1"/>
</dbReference>
<proteinExistence type="predicted"/>
<dbReference type="GO" id="GO:0042284">
    <property type="term" value="F:sphingolipid delta-4 desaturase activity"/>
    <property type="evidence" value="ECO:0007669"/>
    <property type="project" value="TreeGrafter"/>
</dbReference>
<feature type="transmembrane region" description="Helical" evidence="1">
    <location>
        <begin position="115"/>
        <end position="136"/>
    </location>
</feature>
<dbReference type="Pfam" id="PF00487">
    <property type="entry name" value="FA_desaturase"/>
    <property type="match status" value="1"/>
</dbReference>
<feature type="domain" description="Sphingolipid delta4-desaturase N-terminal" evidence="2">
    <location>
        <begin position="16"/>
        <end position="55"/>
    </location>
</feature>
<dbReference type="SMART" id="SM01269">
    <property type="entry name" value="Lipid_DES"/>
    <property type="match status" value="1"/>
</dbReference>
<dbReference type="AlphaFoldDB" id="A0A9D4TFI8"/>
<dbReference type="Pfam" id="PF08557">
    <property type="entry name" value="Lipid_DES"/>
    <property type="match status" value="1"/>
</dbReference>
<reference evidence="3" key="2">
    <citation type="submission" date="2020-11" db="EMBL/GenBank/DDBJ databases">
        <authorList>
            <person name="Cecchin M."/>
            <person name="Marcolungo L."/>
            <person name="Rossato M."/>
            <person name="Girolomoni L."/>
            <person name="Cosentino E."/>
            <person name="Cuine S."/>
            <person name="Li-Beisson Y."/>
            <person name="Delledonne M."/>
            <person name="Ballottari M."/>
        </authorList>
    </citation>
    <scope>NUCLEOTIDE SEQUENCE</scope>
    <source>
        <strain evidence="3">211/11P</strain>
        <tissue evidence="3">Whole cell</tissue>
    </source>
</reference>
<keyword evidence="1" id="KW-1133">Transmembrane helix</keyword>
<feature type="transmembrane region" description="Helical" evidence="1">
    <location>
        <begin position="225"/>
        <end position="246"/>
    </location>
</feature>
<feature type="transmembrane region" description="Helical" evidence="1">
    <location>
        <begin position="80"/>
        <end position="103"/>
    </location>
</feature>
<feature type="transmembrane region" description="Helical" evidence="1">
    <location>
        <begin position="201"/>
        <end position="219"/>
    </location>
</feature>
<evidence type="ECO:0000259" key="2">
    <source>
        <dbReference type="SMART" id="SM01269"/>
    </source>
</evidence>
<keyword evidence="1" id="KW-0472">Membrane</keyword>
<evidence type="ECO:0000256" key="1">
    <source>
        <dbReference type="SAM" id="Phobius"/>
    </source>
</evidence>
<dbReference type="InterPro" id="IPR013866">
    <property type="entry name" value="Sphingolipid_d4-desaturase_N"/>
</dbReference>
<evidence type="ECO:0000313" key="3">
    <source>
        <dbReference type="EMBL" id="KAI3424229.1"/>
    </source>
</evidence>
<gene>
    <name evidence="3" type="ORF">D9Q98_009585</name>
</gene>
<keyword evidence="4" id="KW-1185">Reference proteome</keyword>
<accession>A0A9D4TFI8</accession>
<dbReference type="PANTHER" id="PTHR12879:SF8">
    <property type="entry name" value="SPHINGOLIPID DELTA(4)-DESATURASE DES1"/>
    <property type="match status" value="1"/>
</dbReference>
<comment type="caution">
    <text evidence="3">The sequence shown here is derived from an EMBL/GenBank/DDBJ whole genome shotgun (WGS) entry which is preliminary data.</text>
</comment>
<dbReference type="GO" id="GO:0046513">
    <property type="term" value="P:ceramide biosynthetic process"/>
    <property type="evidence" value="ECO:0007669"/>
    <property type="project" value="TreeGrafter"/>
</dbReference>
<protein>
    <recommendedName>
        <fullName evidence="2">Sphingolipid delta4-desaturase N-terminal domain-containing protein</fullName>
    </recommendedName>
</protein>
<dbReference type="EMBL" id="SIDB01000013">
    <property type="protein sequence ID" value="KAI3424229.1"/>
    <property type="molecule type" value="Genomic_DNA"/>
</dbReference>
<dbReference type="InterPro" id="IPR005804">
    <property type="entry name" value="FA_desaturase_dom"/>
</dbReference>
<dbReference type="Proteomes" id="UP001055712">
    <property type="component" value="Unassembled WGS sequence"/>
</dbReference>
<dbReference type="OrthoDB" id="200948at2759"/>
<feature type="transmembrane region" description="Helical" evidence="1">
    <location>
        <begin position="169"/>
        <end position="189"/>
    </location>
</feature>
<name>A0A9D4TFI8_CHLVU</name>